<dbReference type="Proteomes" id="UP000053859">
    <property type="component" value="Unassembled WGS sequence"/>
</dbReference>
<accession>A0A0K8PV73</accession>
<evidence type="ECO:0000313" key="1">
    <source>
        <dbReference type="EMBL" id="GAP51716.1"/>
    </source>
</evidence>
<protein>
    <submittedName>
        <fullName evidence="1">DUF2236 domain containing protein</fullName>
    </submittedName>
</protein>
<proteinExistence type="predicted"/>
<name>A0A0K8PV73_STRAJ</name>
<gene>
    <name evidence="1" type="ORF">SAZU_6589</name>
</gene>
<sequence>MTRAHAGDPVGHSRQGRTHLLGILETIADRSPFGAWALDRLGHLTTVLELSSLTRGRVMHYAIPEQLRKDYGISSTAPRGHRWTPPAATVS</sequence>
<dbReference type="AlphaFoldDB" id="A0A0K8PV73"/>
<keyword evidence="2" id="KW-1185">Reference proteome</keyword>
<evidence type="ECO:0000313" key="2">
    <source>
        <dbReference type="Proteomes" id="UP000053859"/>
    </source>
</evidence>
<reference evidence="1" key="1">
    <citation type="journal article" date="2015" name="Genome Announc.">
        <title>Draft Genome Sequence of Thiostrepton-Producing Streptomyces azureus ATCC 14921.</title>
        <authorList>
            <person name="Sakihara K."/>
            <person name="Maeda J."/>
            <person name="Tashiro K."/>
            <person name="Fujino Y."/>
            <person name="Kuhara S."/>
            <person name="Ohshima T."/>
            <person name="Ogata S."/>
            <person name="Doi K."/>
        </authorList>
    </citation>
    <scope>NUCLEOTIDE SEQUENCE [LARGE SCALE GENOMIC DNA]</scope>
    <source>
        <strain evidence="1">ATCC14921</strain>
    </source>
</reference>
<dbReference type="EMBL" id="DF968383">
    <property type="protein sequence ID" value="GAP51716.1"/>
    <property type="molecule type" value="Genomic_DNA"/>
</dbReference>
<organism evidence="1 2">
    <name type="scientific">Streptomyces azureus</name>
    <dbReference type="NCBI Taxonomy" id="146537"/>
    <lineage>
        <taxon>Bacteria</taxon>
        <taxon>Bacillati</taxon>
        <taxon>Actinomycetota</taxon>
        <taxon>Actinomycetes</taxon>
        <taxon>Kitasatosporales</taxon>
        <taxon>Streptomycetaceae</taxon>
        <taxon>Streptomyces</taxon>
    </lineage>
</organism>
<dbReference type="PATRIC" id="fig|146537.3.peg.6918"/>